<dbReference type="PANTHER" id="PTHR42727">
    <property type="entry name" value="PHOSPHATE TRANSPORT SYSTEM PERMEASE PROTEIN"/>
    <property type="match status" value="1"/>
</dbReference>
<reference evidence="8 9" key="1">
    <citation type="submission" date="2010-12" db="EMBL/GenBank/DDBJ databases">
        <title>Whole genome sequence of Anaerolinea thermophila UNI-1.</title>
        <authorList>
            <person name="Narita-Yamada S."/>
            <person name="Kishi E."/>
            <person name="Watanabe Y."/>
            <person name="Takasaki K."/>
            <person name="Ankai A."/>
            <person name="Oguchi A."/>
            <person name="Fukui S."/>
            <person name="Takahashi M."/>
            <person name="Yashiro I."/>
            <person name="Hosoyama A."/>
            <person name="Sekiguchi Y."/>
            <person name="Hanada S."/>
            <person name="Fujita N."/>
        </authorList>
    </citation>
    <scope>NUCLEOTIDE SEQUENCE [LARGE SCALE GENOMIC DNA]</scope>
    <source>
        <strain evidence="9">DSM 14523 / JCM 11388 / NBRC 100420 / UNI-1</strain>
    </source>
</reference>
<dbReference type="PANTHER" id="PTHR42727:SF1">
    <property type="entry name" value="PHOSPHATE TRANSPORT SYSTEM PERMEASE"/>
    <property type="match status" value="1"/>
</dbReference>
<dbReference type="InParanoid" id="E8N156"/>
<feature type="transmembrane region" description="Helical" evidence="5">
    <location>
        <begin position="284"/>
        <end position="304"/>
    </location>
</feature>
<feature type="domain" description="ABC transmembrane type-1" evidence="7">
    <location>
        <begin position="92"/>
        <end position="305"/>
    </location>
</feature>
<dbReference type="CDD" id="cd06261">
    <property type="entry name" value="TM_PBP2"/>
    <property type="match status" value="1"/>
</dbReference>
<comment type="subcellular location">
    <subcellularLocation>
        <location evidence="5">Cell membrane</location>
        <topology evidence="5">Multi-pass membrane protein</topology>
    </subcellularLocation>
    <subcellularLocation>
        <location evidence="1">Membrane</location>
        <topology evidence="1">Multi-pass membrane protein</topology>
    </subcellularLocation>
</comment>
<dbReference type="InterPro" id="IPR000515">
    <property type="entry name" value="MetI-like"/>
</dbReference>
<dbReference type="NCBIfam" id="TIGR02138">
    <property type="entry name" value="phosphate_pstC"/>
    <property type="match status" value="1"/>
</dbReference>
<evidence type="ECO:0000259" key="7">
    <source>
        <dbReference type="PROSITE" id="PS50928"/>
    </source>
</evidence>
<keyword evidence="5" id="KW-0813">Transport</keyword>
<name>E8N156_ANATU</name>
<protein>
    <recommendedName>
        <fullName evidence="6">Phosphate transport system permease protein</fullName>
    </recommendedName>
</protein>
<dbReference type="GO" id="GO:0005315">
    <property type="term" value="F:phosphate transmembrane transporter activity"/>
    <property type="evidence" value="ECO:0007669"/>
    <property type="project" value="InterPro"/>
</dbReference>
<evidence type="ECO:0000256" key="5">
    <source>
        <dbReference type="RuleBase" id="RU363032"/>
    </source>
</evidence>
<dbReference type="eggNOG" id="COG0573">
    <property type="taxonomic scope" value="Bacteria"/>
</dbReference>
<dbReference type="STRING" id="926569.ANT_27730"/>
<organism evidence="8 9">
    <name type="scientific">Anaerolinea thermophila (strain DSM 14523 / JCM 11388 / NBRC 100420 / UNI-1)</name>
    <dbReference type="NCBI Taxonomy" id="926569"/>
    <lineage>
        <taxon>Bacteria</taxon>
        <taxon>Bacillati</taxon>
        <taxon>Chloroflexota</taxon>
        <taxon>Anaerolineae</taxon>
        <taxon>Anaerolineales</taxon>
        <taxon>Anaerolineaceae</taxon>
        <taxon>Anaerolinea</taxon>
    </lineage>
</organism>
<comment type="function">
    <text evidence="6">Part of the binding-protein-dependent transport system for phosphate; probably responsible for the translocation of the substrate across the membrane.</text>
</comment>
<dbReference type="InterPro" id="IPR035906">
    <property type="entry name" value="MetI-like_sf"/>
</dbReference>
<feature type="transmembrane region" description="Helical" evidence="5">
    <location>
        <begin position="213"/>
        <end position="234"/>
    </location>
</feature>
<gene>
    <name evidence="8" type="primary">pstC</name>
    <name evidence="8" type="ordered locus">ANT_27730</name>
</gene>
<dbReference type="GO" id="GO:0005886">
    <property type="term" value="C:plasma membrane"/>
    <property type="evidence" value="ECO:0007669"/>
    <property type="project" value="UniProtKB-SubCell"/>
</dbReference>
<dbReference type="KEGG" id="atm:ANT_27730"/>
<dbReference type="RefSeq" id="WP_013561147.1">
    <property type="nucleotide sequence ID" value="NC_014960.1"/>
</dbReference>
<keyword evidence="4 5" id="KW-0472">Membrane</keyword>
<keyword evidence="6" id="KW-0592">Phosphate transport</keyword>
<dbReference type="EMBL" id="AP012029">
    <property type="protein sequence ID" value="BAJ64799.1"/>
    <property type="molecule type" value="Genomic_DNA"/>
</dbReference>
<evidence type="ECO:0000256" key="3">
    <source>
        <dbReference type="ARBA" id="ARBA00022989"/>
    </source>
</evidence>
<feature type="transmembrane region" description="Helical" evidence="5">
    <location>
        <begin position="169"/>
        <end position="192"/>
    </location>
</feature>
<evidence type="ECO:0000256" key="1">
    <source>
        <dbReference type="ARBA" id="ARBA00004141"/>
    </source>
</evidence>
<dbReference type="SUPFAM" id="SSF161098">
    <property type="entry name" value="MetI-like"/>
    <property type="match status" value="1"/>
</dbReference>
<proteinExistence type="inferred from homology"/>
<accession>E8N156</accession>
<feature type="transmembrane region" description="Helical" evidence="5">
    <location>
        <begin position="128"/>
        <end position="149"/>
    </location>
</feature>
<feature type="transmembrane region" description="Helical" evidence="5">
    <location>
        <begin position="31"/>
        <end position="53"/>
    </location>
</feature>
<evidence type="ECO:0000313" key="9">
    <source>
        <dbReference type="Proteomes" id="UP000008922"/>
    </source>
</evidence>
<comment type="similarity">
    <text evidence="6">Belongs to the binding-protein-dependent transport system permease family. CysTW subfamily.</text>
</comment>
<evidence type="ECO:0000256" key="6">
    <source>
        <dbReference type="RuleBase" id="RU363054"/>
    </source>
</evidence>
<dbReference type="PROSITE" id="PS50928">
    <property type="entry name" value="ABC_TM1"/>
    <property type="match status" value="1"/>
</dbReference>
<dbReference type="Pfam" id="PF00528">
    <property type="entry name" value="BPD_transp_1"/>
    <property type="match status" value="1"/>
</dbReference>
<dbReference type="HOGENOM" id="CLU_033621_1_0_0"/>
<keyword evidence="9" id="KW-1185">Reference proteome</keyword>
<keyword evidence="3 5" id="KW-1133">Transmembrane helix</keyword>
<dbReference type="Gene3D" id="1.10.3720.10">
    <property type="entry name" value="MetI-like"/>
    <property type="match status" value="1"/>
</dbReference>
<evidence type="ECO:0000313" key="8">
    <source>
        <dbReference type="EMBL" id="BAJ64799.1"/>
    </source>
</evidence>
<evidence type="ECO:0000256" key="4">
    <source>
        <dbReference type="ARBA" id="ARBA00023136"/>
    </source>
</evidence>
<sequence>MEVTLNHLKRPEESAVDVSRRLQKRTRWGELFIQTFLFLCGAVSIFTTLGIVYELGKEALLFFQMPGVTLVEFFTQTEWQPTVGRFGVLPLVSATVVTTVIAMLVAVPFGLGSAIYLSEYASEKARKILKPALEVLAGIPTVVYGYFALTTVTPFLRIFFGEALNIYNMLSAGLTMGIMIIPLVASISEDALHAVPNSLREGAYAMGATRLETALQVVVPAALSGIIAGFILGFSRAIGETMIVAIAAGSGPNFTFNPLQSAETMTGYIARISGGDVAYDTPDYNSIFAIGLLLFGISLILNIISRRVSSRLREVYE</sequence>
<dbReference type="OrthoDB" id="9785113at2"/>
<dbReference type="Proteomes" id="UP000008922">
    <property type="component" value="Chromosome"/>
</dbReference>
<dbReference type="GO" id="GO:0006817">
    <property type="term" value="P:phosphate ion transport"/>
    <property type="evidence" value="ECO:0007669"/>
    <property type="project" value="UniProtKB-KW"/>
</dbReference>
<keyword evidence="2 5" id="KW-0812">Transmembrane</keyword>
<feature type="transmembrane region" description="Helical" evidence="5">
    <location>
        <begin position="91"/>
        <end position="116"/>
    </location>
</feature>
<dbReference type="InterPro" id="IPR011864">
    <property type="entry name" value="Phosphate_PstC"/>
</dbReference>
<dbReference type="AlphaFoldDB" id="E8N156"/>
<keyword evidence="6" id="KW-1003">Cell membrane</keyword>
<evidence type="ECO:0000256" key="2">
    <source>
        <dbReference type="ARBA" id="ARBA00022692"/>
    </source>
</evidence>